<organism evidence="1 2">
    <name type="scientific">Cryptococcus deuterogattii Ram5</name>
    <dbReference type="NCBI Taxonomy" id="1296110"/>
    <lineage>
        <taxon>Eukaryota</taxon>
        <taxon>Fungi</taxon>
        <taxon>Dikarya</taxon>
        <taxon>Basidiomycota</taxon>
        <taxon>Agaricomycotina</taxon>
        <taxon>Tremellomycetes</taxon>
        <taxon>Tremellales</taxon>
        <taxon>Cryptococcaceae</taxon>
        <taxon>Cryptococcus</taxon>
        <taxon>Cryptococcus gattii species complex</taxon>
    </lineage>
</organism>
<reference evidence="1 2" key="1">
    <citation type="submission" date="2015-01" db="EMBL/GenBank/DDBJ databases">
        <title>The Genome Sequence of Cryptococcus gattii Ram5.</title>
        <authorList>
            <consortium name="The Broad Institute Genomics Platform"/>
            <person name="Cuomo C."/>
            <person name="Litvintseva A."/>
            <person name="Chen Y."/>
            <person name="Heitman J."/>
            <person name="Sun S."/>
            <person name="Springer D."/>
            <person name="Dromer F."/>
            <person name="Young S."/>
            <person name="Zeng Q."/>
            <person name="Gargeya S."/>
            <person name="Abouelleil A."/>
            <person name="Alvarado L."/>
            <person name="Chapman S.B."/>
            <person name="Gainer-Dewar J."/>
            <person name="Goldberg J."/>
            <person name="Griggs A."/>
            <person name="Gujja S."/>
            <person name="Hansen M."/>
            <person name="Howarth C."/>
            <person name="Imamovic A."/>
            <person name="Larimer J."/>
            <person name="Murphy C."/>
            <person name="Naylor J."/>
            <person name="Pearson M."/>
            <person name="Priest M."/>
            <person name="Roberts A."/>
            <person name="Saif S."/>
            <person name="Shea T."/>
            <person name="Sykes S."/>
            <person name="Wortman J."/>
            <person name="Nusbaum C."/>
            <person name="Birren B."/>
        </authorList>
    </citation>
    <scope>NUCLEOTIDE SEQUENCE [LARGE SCALE GENOMIC DNA]</scope>
    <source>
        <strain evidence="1 2">Ram5</strain>
    </source>
</reference>
<dbReference type="Proteomes" id="UP000053392">
    <property type="component" value="Unassembled WGS sequence"/>
</dbReference>
<evidence type="ECO:0000313" key="1">
    <source>
        <dbReference type="EMBL" id="KIR39011.1"/>
    </source>
</evidence>
<proteinExistence type="predicted"/>
<protein>
    <submittedName>
        <fullName evidence="1">Uncharacterized protein</fullName>
    </submittedName>
</protein>
<name>A0A0D0UUX2_9TREE</name>
<sequence length="74" mass="7985">MPVFLKMTLSSMATVNTGRTSSPSTTPPLCIKLKSSEIHSRSKGMVRSSLQLLLPVSPISDLPIKGCTTLVRQQ</sequence>
<dbReference type="HOGENOM" id="CLU_2687756_0_0_1"/>
<keyword evidence="2" id="KW-1185">Reference proteome</keyword>
<gene>
    <name evidence="1" type="ORF">I313_05160</name>
</gene>
<dbReference type="AlphaFoldDB" id="A0A0D0UUX2"/>
<dbReference type="EMBL" id="KN847908">
    <property type="protein sequence ID" value="KIR39011.1"/>
    <property type="molecule type" value="Genomic_DNA"/>
</dbReference>
<accession>A0A0D0UUX2</accession>
<evidence type="ECO:0000313" key="2">
    <source>
        <dbReference type="Proteomes" id="UP000053392"/>
    </source>
</evidence>